<dbReference type="SUPFAM" id="SSF53448">
    <property type="entry name" value="Nucleotide-diphospho-sugar transferases"/>
    <property type="match status" value="1"/>
</dbReference>
<evidence type="ECO:0000313" key="4">
    <source>
        <dbReference type="Proteomes" id="UP000219564"/>
    </source>
</evidence>
<evidence type="ECO:0000313" key="3">
    <source>
        <dbReference type="EMBL" id="SOB52779.1"/>
    </source>
</evidence>
<dbReference type="InterPro" id="IPR001173">
    <property type="entry name" value="Glyco_trans_2-like"/>
</dbReference>
<proteinExistence type="predicted"/>
<protein>
    <recommendedName>
        <fullName evidence="2">Glycosyltransferase 2-like domain-containing protein</fullName>
    </recommendedName>
</protein>
<dbReference type="AlphaFoldDB" id="A0AAX2H912"/>
<dbReference type="Pfam" id="PF00535">
    <property type="entry name" value="Glycos_transf_2"/>
    <property type="match status" value="1"/>
</dbReference>
<sequence>MSNVRLSLIGTSQGGREKEVRRLLNSLVGYFDSLEIIFVDQTSSDHLQTIFNDFFGVVNFKLLKSQPCPLSVARNIALDYASGEVIGFCDDDAYYNNDILAELVGGLERGAVISFPVRDGVTGKSYASRSYPAKFKKLNYLGVIKYSLSVGTFISLRSIDDRSHIRFDERLGAGTNLGGSEETELFFRLIKYGYQAYFSDKASVFHDDDFCGSDILPKKYQMYAIGYAVVIKKYMLSSHGLLMLEVVRVVVRSGAGLLFSSKRKVCASRLKGFFSGIFFRSLS</sequence>
<evidence type="ECO:0000256" key="1">
    <source>
        <dbReference type="ARBA" id="ARBA00022519"/>
    </source>
</evidence>
<reference evidence="3 4" key="1">
    <citation type="submission" date="2017-08" db="EMBL/GenBank/DDBJ databases">
        <authorList>
            <person name="Chaillou S."/>
        </authorList>
    </citation>
    <scope>NUCLEOTIDE SEQUENCE [LARGE SCALE GENOMIC DNA]</scope>
    <source>
        <strain evidence="3 4">MFPA15A1205</strain>
    </source>
</reference>
<organism evidence="3 4">
    <name type="scientific">Pseudomonas lundensis</name>
    <dbReference type="NCBI Taxonomy" id="86185"/>
    <lineage>
        <taxon>Bacteria</taxon>
        <taxon>Pseudomonadati</taxon>
        <taxon>Pseudomonadota</taxon>
        <taxon>Gammaproteobacteria</taxon>
        <taxon>Pseudomonadales</taxon>
        <taxon>Pseudomonadaceae</taxon>
        <taxon>Pseudomonas</taxon>
    </lineage>
</organism>
<dbReference type="InterPro" id="IPR029044">
    <property type="entry name" value="Nucleotide-diphossugar_trans"/>
</dbReference>
<comment type="caution">
    <text evidence="3">The sequence shown here is derived from an EMBL/GenBank/DDBJ whole genome shotgun (WGS) entry which is preliminary data.</text>
</comment>
<keyword evidence="1" id="KW-0997">Cell inner membrane</keyword>
<dbReference type="Proteomes" id="UP000219564">
    <property type="component" value="Unassembled WGS sequence"/>
</dbReference>
<dbReference type="RefSeq" id="WP_097191997.1">
    <property type="nucleotide sequence ID" value="NZ_OBKZ01000017.1"/>
</dbReference>
<keyword evidence="1" id="KW-0472">Membrane</keyword>
<dbReference type="Gene3D" id="3.90.550.10">
    <property type="entry name" value="Spore Coat Polysaccharide Biosynthesis Protein SpsA, Chain A"/>
    <property type="match status" value="1"/>
</dbReference>
<keyword evidence="1" id="KW-1003">Cell membrane</keyword>
<name>A0AAX2H912_9PSED</name>
<evidence type="ECO:0000259" key="2">
    <source>
        <dbReference type="Pfam" id="PF00535"/>
    </source>
</evidence>
<dbReference type="EMBL" id="OBKZ01000017">
    <property type="protein sequence ID" value="SOB52779.1"/>
    <property type="molecule type" value="Genomic_DNA"/>
</dbReference>
<accession>A0AAX2H912</accession>
<gene>
    <name evidence="3" type="ORF">PLUA15_240192</name>
</gene>
<feature type="domain" description="Glycosyltransferase 2-like" evidence="2">
    <location>
        <begin position="16"/>
        <end position="131"/>
    </location>
</feature>